<keyword evidence="7" id="KW-1185">Reference proteome</keyword>
<evidence type="ECO:0000256" key="3">
    <source>
        <dbReference type="ARBA" id="ARBA00023237"/>
    </source>
</evidence>
<dbReference type="InterPro" id="IPR036737">
    <property type="entry name" value="OmpA-like_sf"/>
</dbReference>
<dbReference type="GO" id="GO:0009279">
    <property type="term" value="C:cell outer membrane"/>
    <property type="evidence" value="ECO:0007669"/>
    <property type="project" value="UniProtKB-SubCell"/>
</dbReference>
<evidence type="ECO:0000256" key="1">
    <source>
        <dbReference type="ARBA" id="ARBA00004442"/>
    </source>
</evidence>
<accession>A0A6G7Y3J0</accession>
<dbReference type="AlphaFoldDB" id="A0A6G7Y3J0"/>
<dbReference type="PRINTS" id="PR01021">
    <property type="entry name" value="OMPADOMAIN"/>
</dbReference>
<sequence>MIAPIPKELTTVDLYVGSQLLHAVPVEDGPLEPLATASGPIVVGTGWPKVDLGDLSQAVAPAEAVRPLRTMVTDLDTQVSESQESLEIDASVLFAVDKYDLTPAANQVIADAAETIRAKAPSGTLIVEGHTDSTADDAYNLKLSQNRAASVTAALKALLPDHTIEAVGKGEAEPIATNATAEGRALNRRVTIKLPE</sequence>
<dbReference type="InterPro" id="IPR050330">
    <property type="entry name" value="Bact_OuterMem_StrucFunc"/>
</dbReference>
<gene>
    <name evidence="6" type="ORF">G7070_01930</name>
</gene>
<proteinExistence type="predicted"/>
<reference evidence="6 7" key="1">
    <citation type="submission" date="2020-03" db="EMBL/GenBank/DDBJ databases">
        <title>Propioniciclava sp. nov., isolated from Hydrophilus acuminatus.</title>
        <authorList>
            <person name="Hyun D.-W."/>
            <person name="Bae J.-W."/>
        </authorList>
    </citation>
    <scope>NUCLEOTIDE SEQUENCE [LARGE SCALE GENOMIC DNA]</scope>
    <source>
        <strain evidence="6 7">HDW11</strain>
    </source>
</reference>
<dbReference type="PRINTS" id="PR01023">
    <property type="entry name" value="NAFLGMOTY"/>
</dbReference>
<dbReference type="Gene3D" id="3.30.1330.60">
    <property type="entry name" value="OmpA-like domain"/>
    <property type="match status" value="1"/>
</dbReference>
<keyword evidence="3" id="KW-0998">Cell outer membrane</keyword>
<keyword evidence="2 4" id="KW-0472">Membrane</keyword>
<dbReference type="EMBL" id="CP049865">
    <property type="protein sequence ID" value="QIK71269.1"/>
    <property type="molecule type" value="Genomic_DNA"/>
</dbReference>
<dbReference type="CDD" id="cd07185">
    <property type="entry name" value="OmpA_C-like"/>
    <property type="match status" value="1"/>
</dbReference>
<dbReference type="RefSeq" id="WP_166231523.1">
    <property type="nucleotide sequence ID" value="NZ_CP049865.1"/>
</dbReference>
<dbReference type="PANTHER" id="PTHR30329">
    <property type="entry name" value="STATOR ELEMENT OF FLAGELLAR MOTOR COMPLEX"/>
    <property type="match status" value="1"/>
</dbReference>
<organism evidence="6 7">
    <name type="scientific">Propioniciclava coleopterorum</name>
    <dbReference type="NCBI Taxonomy" id="2714937"/>
    <lineage>
        <taxon>Bacteria</taxon>
        <taxon>Bacillati</taxon>
        <taxon>Actinomycetota</taxon>
        <taxon>Actinomycetes</taxon>
        <taxon>Propionibacteriales</taxon>
        <taxon>Propionibacteriaceae</taxon>
        <taxon>Propioniciclava</taxon>
    </lineage>
</organism>
<evidence type="ECO:0000313" key="6">
    <source>
        <dbReference type="EMBL" id="QIK71269.1"/>
    </source>
</evidence>
<comment type="subcellular location">
    <subcellularLocation>
        <location evidence="1">Cell outer membrane</location>
    </subcellularLocation>
</comment>
<evidence type="ECO:0000256" key="2">
    <source>
        <dbReference type="ARBA" id="ARBA00023136"/>
    </source>
</evidence>
<dbReference type="SUPFAM" id="SSF103088">
    <property type="entry name" value="OmpA-like"/>
    <property type="match status" value="1"/>
</dbReference>
<dbReference type="PANTHER" id="PTHR30329:SF21">
    <property type="entry name" value="LIPOPROTEIN YIAD-RELATED"/>
    <property type="match status" value="1"/>
</dbReference>
<dbReference type="InterPro" id="IPR006664">
    <property type="entry name" value="OMP_bac"/>
</dbReference>
<dbReference type="KEGG" id="prv:G7070_01930"/>
<name>A0A6G7Y3J0_9ACTN</name>
<dbReference type="InterPro" id="IPR006665">
    <property type="entry name" value="OmpA-like"/>
</dbReference>
<evidence type="ECO:0000259" key="5">
    <source>
        <dbReference type="PROSITE" id="PS51123"/>
    </source>
</evidence>
<feature type="domain" description="OmpA-like" evidence="5">
    <location>
        <begin position="81"/>
        <end position="196"/>
    </location>
</feature>
<evidence type="ECO:0000256" key="4">
    <source>
        <dbReference type="PROSITE-ProRule" id="PRU00473"/>
    </source>
</evidence>
<evidence type="ECO:0000313" key="7">
    <source>
        <dbReference type="Proteomes" id="UP000501058"/>
    </source>
</evidence>
<dbReference type="Pfam" id="PF00691">
    <property type="entry name" value="OmpA"/>
    <property type="match status" value="1"/>
</dbReference>
<dbReference type="Proteomes" id="UP000501058">
    <property type="component" value="Chromosome"/>
</dbReference>
<protein>
    <submittedName>
        <fullName evidence="6">OmpA family protein</fullName>
    </submittedName>
</protein>
<dbReference type="PROSITE" id="PS51123">
    <property type="entry name" value="OMPA_2"/>
    <property type="match status" value="1"/>
</dbReference>